<organism evidence="11 12">
    <name type="scientific">Panicum virgatum</name>
    <name type="common">Blackwell switchgrass</name>
    <dbReference type="NCBI Taxonomy" id="38727"/>
    <lineage>
        <taxon>Eukaryota</taxon>
        <taxon>Viridiplantae</taxon>
        <taxon>Streptophyta</taxon>
        <taxon>Embryophyta</taxon>
        <taxon>Tracheophyta</taxon>
        <taxon>Spermatophyta</taxon>
        <taxon>Magnoliopsida</taxon>
        <taxon>Liliopsida</taxon>
        <taxon>Poales</taxon>
        <taxon>Poaceae</taxon>
        <taxon>PACMAD clade</taxon>
        <taxon>Panicoideae</taxon>
        <taxon>Panicodae</taxon>
        <taxon>Paniceae</taxon>
        <taxon>Panicinae</taxon>
        <taxon>Panicum</taxon>
        <taxon>Panicum sect. Hiantes</taxon>
    </lineage>
</organism>
<keyword evidence="12" id="KW-1185">Reference proteome</keyword>
<evidence type="ECO:0000256" key="1">
    <source>
        <dbReference type="ARBA" id="ARBA00004141"/>
    </source>
</evidence>
<keyword evidence="2 9" id="KW-0812">Transmembrane</keyword>
<sequence length="487" mass="51370">MQEQGRRHGPAPGGKARAWRGGGGPGLGRGGRSEQRRRVAAVPGRKPVMSGSVQAVRAITSTCRDASSAGGPSSQHALHAAAFQSSKMVDLLLEWRPALAGEVDSGGGTPLHFASSDGDRAVVRAILRAGTPGTVYKDCPGGLSALHVAARMGHRRVVEDMLEAYPDAAELRGSDGGTFVHAAAREKRSKVVALAVKKPMLRGLLDAQDRDGNTPLHLAVAAGAPAVAEALLRKGKVRADVLNNDGLTPFDLAAGSTSFLTMVSLVVTLAASRANLRPQRQDHAKPWSGYDVGRWREKMSDPLSVVAVLIATAAFAAGFNLPGGYGDDGKVSLAFKSFLVLDTVAVAASVAAVILLIYGKGSRSAGSWSGFAAALHLMWVSLLSLMLALYAALAAAATTRAVRFALMLIYLCIYGLQICITTWTGPATTCRRLSWFLWQGIIISHSSGRQKIIHRQYPLAGASVINFCLFTFISCIALFCFGIIFSL</sequence>
<feature type="transmembrane region" description="Helical" evidence="9">
    <location>
        <begin position="404"/>
        <end position="423"/>
    </location>
</feature>
<feature type="repeat" description="ANK" evidence="7">
    <location>
        <begin position="211"/>
        <end position="235"/>
    </location>
</feature>
<evidence type="ECO:0000256" key="7">
    <source>
        <dbReference type="PROSITE-ProRule" id="PRU00023"/>
    </source>
</evidence>
<feature type="region of interest" description="Disordered" evidence="8">
    <location>
        <begin position="1"/>
        <end position="53"/>
    </location>
</feature>
<feature type="repeat" description="ANK" evidence="7">
    <location>
        <begin position="106"/>
        <end position="138"/>
    </location>
</feature>
<keyword evidence="3" id="KW-0677">Repeat</keyword>
<evidence type="ECO:0000313" key="12">
    <source>
        <dbReference type="Proteomes" id="UP000823388"/>
    </source>
</evidence>
<dbReference type="PROSITE" id="PS50297">
    <property type="entry name" value="ANK_REP_REGION"/>
    <property type="match status" value="3"/>
</dbReference>
<dbReference type="Pfam" id="PF13962">
    <property type="entry name" value="PGG"/>
    <property type="match status" value="1"/>
</dbReference>
<proteinExistence type="predicted"/>
<keyword evidence="6 9" id="KW-0472">Membrane</keyword>
<dbReference type="Gene3D" id="1.25.40.20">
    <property type="entry name" value="Ankyrin repeat-containing domain"/>
    <property type="match status" value="1"/>
</dbReference>
<evidence type="ECO:0000256" key="4">
    <source>
        <dbReference type="ARBA" id="ARBA00022989"/>
    </source>
</evidence>
<dbReference type="GO" id="GO:0005886">
    <property type="term" value="C:plasma membrane"/>
    <property type="evidence" value="ECO:0007669"/>
    <property type="project" value="TreeGrafter"/>
</dbReference>
<dbReference type="AlphaFoldDB" id="A0A8T0PCM1"/>
<dbReference type="SMART" id="SM00248">
    <property type="entry name" value="ANK"/>
    <property type="match status" value="4"/>
</dbReference>
<name>A0A8T0PCM1_PANVG</name>
<dbReference type="PANTHER" id="PTHR24186">
    <property type="entry name" value="PROTEIN PHOSPHATASE 1 REGULATORY SUBUNIT"/>
    <property type="match status" value="1"/>
</dbReference>
<dbReference type="InterPro" id="IPR002110">
    <property type="entry name" value="Ankyrin_rpt"/>
</dbReference>
<dbReference type="Proteomes" id="UP000823388">
    <property type="component" value="Chromosome 8N"/>
</dbReference>
<dbReference type="Pfam" id="PF12796">
    <property type="entry name" value="Ank_2"/>
    <property type="match status" value="1"/>
</dbReference>
<feature type="transmembrane region" description="Helical" evidence="9">
    <location>
        <begin position="303"/>
        <end position="321"/>
    </location>
</feature>
<evidence type="ECO:0000256" key="5">
    <source>
        <dbReference type="ARBA" id="ARBA00023043"/>
    </source>
</evidence>
<comment type="subcellular location">
    <subcellularLocation>
        <location evidence="1">Membrane</location>
        <topology evidence="1">Multi-pass membrane protein</topology>
    </subcellularLocation>
</comment>
<protein>
    <recommendedName>
        <fullName evidence="10">PGG domain-containing protein</fullName>
    </recommendedName>
</protein>
<dbReference type="SUPFAM" id="SSF48403">
    <property type="entry name" value="Ankyrin repeat"/>
    <property type="match status" value="1"/>
</dbReference>
<dbReference type="InterPro" id="IPR026961">
    <property type="entry name" value="PGG_dom"/>
</dbReference>
<evidence type="ECO:0000313" key="11">
    <source>
        <dbReference type="EMBL" id="KAG2556264.1"/>
    </source>
</evidence>
<gene>
    <name evidence="11" type="ORF">PVAP13_8NG073100</name>
</gene>
<feature type="transmembrane region" description="Helical" evidence="9">
    <location>
        <begin position="333"/>
        <end position="358"/>
    </location>
</feature>
<feature type="transmembrane region" description="Helical" evidence="9">
    <location>
        <begin position="252"/>
        <end position="271"/>
    </location>
</feature>
<evidence type="ECO:0000256" key="3">
    <source>
        <dbReference type="ARBA" id="ARBA00022737"/>
    </source>
</evidence>
<evidence type="ECO:0000259" key="10">
    <source>
        <dbReference type="Pfam" id="PF13962"/>
    </source>
</evidence>
<feature type="transmembrane region" description="Helical" evidence="9">
    <location>
        <begin position="459"/>
        <end position="485"/>
    </location>
</feature>
<feature type="compositionally biased region" description="Gly residues" evidence="8">
    <location>
        <begin position="20"/>
        <end position="30"/>
    </location>
</feature>
<feature type="repeat" description="ANK" evidence="7">
    <location>
        <begin position="141"/>
        <end position="163"/>
    </location>
</feature>
<dbReference type="PANTHER" id="PTHR24186:SF41">
    <property type="entry name" value="PGG DOMAIN-CONTAINING PROTEIN"/>
    <property type="match status" value="1"/>
</dbReference>
<comment type="caution">
    <text evidence="11">The sequence shown here is derived from an EMBL/GenBank/DDBJ whole genome shotgun (WGS) entry which is preliminary data.</text>
</comment>
<evidence type="ECO:0000256" key="9">
    <source>
        <dbReference type="SAM" id="Phobius"/>
    </source>
</evidence>
<accession>A0A8T0PCM1</accession>
<evidence type="ECO:0000256" key="2">
    <source>
        <dbReference type="ARBA" id="ARBA00022692"/>
    </source>
</evidence>
<feature type="domain" description="PGG" evidence="10">
    <location>
        <begin position="295"/>
        <end position="394"/>
    </location>
</feature>
<keyword evidence="5 7" id="KW-0040">ANK repeat</keyword>
<dbReference type="Pfam" id="PF13857">
    <property type="entry name" value="Ank_5"/>
    <property type="match status" value="1"/>
</dbReference>
<dbReference type="InterPro" id="IPR036770">
    <property type="entry name" value="Ankyrin_rpt-contain_sf"/>
</dbReference>
<evidence type="ECO:0000256" key="6">
    <source>
        <dbReference type="ARBA" id="ARBA00023136"/>
    </source>
</evidence>
<dbReference type="PROSITE" id="PS50088">
    <property type="entry name" value="ANK_REPEAT"/>
    <property type="match status" value="3"/>
</dbReference>
<evidence type="ECO:0000256" key="8">
    <source>
        <dbReference type="SAM" id="MobiDB-lite"/>
    </source>
</evidence>
<dbReference type="EMBL" id="CM029052">
    <property type="protein sequence ID" value="KAG2556264.1"/>
    <property type="molecule type" value="Genomic_DNA"/>
</dbReference>
<keyword evidence="4 9" id="KW-1133">Transmembrane helix</keyword>
<feature type="transmembrane region" description="Helical" evidence="9">
    <location>
        <begin position="370"/>
        <end position="392"/>
    </location>
</feature>
<reference evidence="11" key="1">
    <citation type="submission" date="2020-05" db="EMBL/GenBank/DDBJ databases">
        <title>WGS assembly of Panicum virgatum.</title>
        <authorList>
            <person name="Lovell J.T."/>
            <person name="Jenkins J."/>
            <person name="Shu S."/>
            <person name="Juenger T.E."/>
            <person name="Schmutz J."/>
        </authorList>
    </citation>
    <scope>NUCLEOTIDE SEQUENCE</scope>
    <source>
        <strain evidence="11">AP13</strain>
    </source>
</reference>